<dbReference type="PANTHER" id="PTHR47027">
    <property type="entry name" value="REVERSE TRANSCRIPTASE DOMAIN-CONTAINING PROTEIN"/>
    <property type="match status" value="1"/>
</dbReference>
<dbReference type="InterPro" id="IPR043502">
    <property type="entry name" value="DNA/RNA_pol_sf"/>
</dbReference>
<proteinExistence type="predicted"/>
<evidence type="ECO:0000313" key="2">
    <source>
        <dbReference type="EMBL" id="VVC38782.1"/>
    </source>
</evidence>
<dbReference type="Proteomes" id="UP000325440">
    <property type="component" value="Unassembled WGS sequence"/>
</dbReference>
<keyword evidence="3" id="KW-1185">Reference proteome</keyword>
<dbReference type="AlphaFoldDB" id="A0A5E4N5A2"/>
<dbReference type="OrthoDB" id="6625457at2759"/>
<keyword evidence="2" id="KW-0695">RNA-directed DNA polymerase</keyword>
<dbReference type="GO" id="GO:0003964">
    <property type="term" value="F:RNA-directed DNA polymerase activity"/>
    <property type="evidence" value="ECO:0007669"/>
    <property type="project" value="UniProtKB-KW"/>
</dbReference>
<accession>A0A5E4N5A2</accession>
<gene>
    <name evidence="2" type="ORF">CINCED_3A018475</name>
</gene>
<feature type="domain" description="Reverse transcriptase" evidence="1">
    <location>
        <begin position="1"/>
        <end position="253"/>
    </location>
</feature>
<dbReference type="Pfam" id="PF00078">
    <property type="entry name" value="RVT_1"/>
    <property type="match status" value="1"/>
</dbReference>
<name>A0A5E4N5A2_9HEMI</name>
<reference evidence="2 3" key="1">
    <citation type="submission" date="2019-08" db="EMBL/GenBank/DDBJ databases">
        <authorList>
            <person name="Alioto T."/>
            <person name="Alioto T."/>
            <person name="Gomez Garrido J."/>
        </authorList>
    </citation>
    <scope>NUCLEOTIDE SEQUENCE [LARGE SCALE GENOMIC DNA]</scope>
</reference>
<evidence type="ECO:0000259" key="1">
    <source>
        <dbReference type="PROSITE" id="PS50878"/>
    </source>
</evidence>
<dbReference type="EMBL" id="CABPRJ010001499">
    <property type="protein sequence ID" value="VVC38782.1"/>
    <property type="molecule type" value="Genomic_DNA"/>
</dbReference>
<organism evidence="2 3">
    <name type="scientific">Cinara cedri</name>
    <dbReference type="NCBI Taxonomy" id="506608"/>
    <lineage>
        <taxon>Eukaryota</taxon>
        <taxon>Metazoa</taxon>
        <taxon>Ecdysozoa</taxon>
        <taxon>Arthropoda</taxon>
        <taxon>Hexapoda</taxon>
        <taxon>Insecta</taxon>
        <taxon>Pterygota</taxon>
        <taxon>Neoptera</taxon>
        <taxon>Paraneoptera</taxon>
        <taxon>Hemiptera</taxon>
        <taxon>Sternorrhyncha</taxon>
        <taxon>Aphidomorpha</taxon>
        <taxon>Aphidoidea</taxon>
        <taxon>Aphididae</taxon>
        <taxon>Lachninae</taxon>
        <taxon>Cinara</taxon>
    </lineage>
</organism>
<keyword evidence="2" id="KW-0548">Nucleotidyltransferase</keyword>
<dbReference type="Gene3D" id="3.30.70.270">
    <property type="match status" value="1"/>
</dbReference>
<dbReference type="CDD" id="cd01650">
    <property type="entry name" value="RT_nLTR_like"/>
    <property type="match status" value="1"/>
</dbReference>
<sequence length="435" mass="50585">MITEIAKQIKTLKNYKAPGEDGITGELLKTGAENLVKYIHRLISLIWQKKEIPKKWKTALVYPIHKKGDKQTCNNYRGIALLNVTYKILSYCILDRIKPWAEEIIGDQAGFRQNRSTIDQIFILCQVLQKLGMTTGLWQGDAISPVKFNIVLEKVVREAVLDKEGVKLGENNIGILAYADDIVLMAESKDKLKQQSKQLINAAKRVGLEINAEKTEYMVVQRHEQIGCRNEVLEVENYKFKRMQQFKYLGTLITQQNEIGTEIKARIQAANKCYFGLKKLLKSRVISKNLKSQIYRTLIKPVVTYGSETWTMTKKDENALLVFERKVLRKIYGPRIDEPTGEWRIRKNKELQNLYQRPNIKEDITKRRLKWAGQSWRKTGSLIKIVQANAPKGKRPLGRPRLHWENKIKEDIEKVRPGLDWKELALDRETWRRIC</sequence>
<protein>
    <submittedName>
        <fullName evidence="2">Reverse transcriptase domain</fullName>
    </submittedName>
</protein>
<dbReference type="SUPFAM" id="SSF56672">
    <property type="entry name" value="DNA/RNA polymerases"/>
    <property type="match status" value="1"/>
</dbReference>
<keyword evidence="2" id="KW-0808">Transferase</keyword>
<dbReference type="InterPro" id="IPR000477">
    <property type="entry name" value="RT_dom"/>
</dbReference>
<evidence type="ECO:0000313" key="3">
    <source>
        <dbReference type="Proteomes" id="UP000325440"/>
    </source>
</evidence>
<dbReference type="InterPro" id="IPR043128">
    <property type="entry name" value="Rev_trsase/Diguanyl_cyclase"/>
</dbReference>
<dbReference type="PANTHER" id="PTHR47027:SF20">
    <property type="entry name" value="REVERSE TRANSCRIPTASE-LIKE PROTEIN WITH RNA-DIRECTED DNA POLYMERASE DOMAIN"/>
    <property type="match status" value="1"/>
</dbReference>
<dbReference type="PROSITE" id="PS50878">
    <property type="entry name" value="RT_POL"/>
    <property type="match status" value="1"/>
</dbReference>